<organism evidence="8 9">
    <name type="scientific">Candidatus Berkelbacteria bacterium CG10_big_fil_rev_8_21_14_0_10_43_14</name>
    <dbReference type="NCBI Taxonomy" id="1974515"/>
    <lineage>
        <taxon>Bacteria</taxon>
        <taxon>Candidatus Berkelbacteria</taxon>
    </lineage>
</organism>
<evidence type="ECO:0000313" key="9">
    <source>
        <dbReference type="Proteomes" id="UP000231162"/>
    </source>
</evidence>
<dbReference type="NCBIfam" id="TIGR00043">
    <property type="entry name" value="rRNA maturation RNase YbeY"/>
    <property type="match status" value="1"/>
</dbReference>
<comment type="caution">
    <text evidence="8">The sequence shown here is derived from an EMBL/GenBank/DDBJ whole genome shotgun (WGS) entry which is preliminary data.</text>
</comment>
<dbReference type="GO" id="GO:0006364">
    <property type="term" value="P:rRNA processing"/>
    <property type="evidence" value="ECO:0007669"/>
    <property type="project" value="InterPro"/>
</dbReference>
<accession>A0A2M6R9G5</accession>
<dbReference type="GO" id="GO:0046872">
    <property type="term" value="F:metal ion binding"/>
    <property type="evidence" value="ECO:0007669"/>
    <property type="project" value="UniProtKB-KW"/>
</dbReference>
<evidence type="ECO:0000256" key="2">
    <source>
        <dbReference type="ARBA" id="ARBA00010875"/>
    </source>
</evidence>
<keyword evidence="7" id="KW-0862">Zinc</keyword>
<dbReference type="GO" id="GO:0004519">
    <property type="term" value="F:endonuclease activity"/>
    <property type="evidence" value="ECO:0007669"/>
    <property type="project" value="UniProtKB-KW"/>
</dbReference>
<dbReference type="InterPro" id="IPR023091">
    <property type="entry name" value="MetalPrtase_cat_dom_sf_prd"/>
</dbReference>
<evidence type="ECO:0000256" key="7">
    <source>
        <dbReference type="ARBA" id="ARBA00022833"/>
    </source>
</evidence>
<sequence length="132" mass="15210">MASIHIDVQQIYRIPALDIATVRNFAQSYLKEQKFGQSHHIECEIRFVDSDTIHQLNARFREKNTSTDVLSFPLWDKPQKTLRDAPLHIGSIVINGETIQNGARINHRSVTSHVCVLIKHSIRHLMGRHHSE</sequence>
<keyword evidence="3" id="KW-0540">Nuclease</keyword>
<protein>
    <submittedName>
        <fullName evidence="8">rRNA maturation RNase YbeY</fullName>
    </submittedName>
</protein>
<evidence type="ECO:0000256" key="5">
    <source>
        <dbReference type="ARBA" id="ARBA00022759"/>
    </source>
</evidence>
<dbReference type="PANTHER" id="PTHR46986:SF1">
    <property type="entry name" value="ENDORIBONUCLEASE YBEY, CHLOROPLASTIC"/>
    <property type="match status" value="1"/>
</dbReference>
<comment type="similarity">
    <text evidence="2">Belongs to the endoribonuclease YbeY family.</text>
</comment>
<evidence type="ECO:0000256" key="4">
    <source>
        <dbReference type="ARBA" id="ARBA00022723"/>
    </source>
</evidence>
<evidence type="ECO:0000256" key="1">
    <source>
        <dbReference type="ARBA" id="ARBA00001947"/>
    </source>
</evidence>
<evidence type="ECO:0000256" key="3">
    <source>
        <dbReference type="ARBA" id="ARBA00022722"/>
    </source>
</evidence>
<reference evidence="9" key="1">
    <citation type="submission" date="2017-09" db="EMBL/GenBank/DDBJ databases">
        <title>Depth-based differentiation of microbial function through sediment-hosted aquifers and enrichment of novel symbionts in the deep terrestrial subsurface.</title>
        <authorList>
            <person name="Probst A.J."/>
            <person name="Ladd B."/>
            <person name="Jarett J.K."/>
            <person name="Geller-Mcgrath D.E."/>
            <person name="Sieber C.M.K."/>
            <person name="Emerson J.B."/>
            <person name="Anantharaman K."/>
            <person name="Thomas B.C."/>
            <person name="Malmstrom R."/>
            <person name="Stieglmeier M."/>
            <person name="Klingl A."/>
            <person name="Woyke T."/>
            <person name="Ryan C.M."/>
            <person name="Banfield J.F."/>
        </authorList>
    </citation>
    <scope>NUCLEOTIDE SEQUENCE [LARGE SCALE GENOMIC DNA]</scope>
</reference>
<dbReference type="SUPFAM" id="SSF55486">
    <property type="entry name" value="Metalloproteases ('zincins'), catalytic domain"/>
    <property type="match status" value="1"/>
</dbReference>
<keyword evidence="6" id="KW-0378">Hydrolase</keyword>
<keyword evidence="5" id="KW-0255">Endonuclease</keyword>
<evidence type="ECO:0000313" key="8">
    <source>
        <dbReference type="EMBL" id="PIS06710.1"/>
    </source>
</evidence>
<dbReference type="Gene3D" id="3.40.390.30">
    <property type="entry name" value="Metalloproteases ('zincins'), catalytic domain"/>
    <property type="match status" value="1"/>
</dbReference>
<evidence type="ECO:0000256" key="6">
    <source>
        <dbReference type="ARBA" id="ARBA00022801"/>
    </source>
</evidence>
<dbReference type="PANTHER" id="PTHR46986">
    <property type="entry name" value="ENDORIBONUCLEASE YBEY, CHLOROPLASTIC"/>
    <property type="match status" value="1"/>
</dbReference>
<keyword evidence="4" id="KW-0479">Metal-binding</keyword>
<comment type="cofactor">
    <cofactor evidence="1">
        <name>Zn(2+)</name>
        <dbReference type="ChEBI" id="CHEBI:29105"/>
    </cofactor>
</comment>
<dbReference type="EMBL" id="PEZX01000040">
    <property type="protein sequence ID" value="PIS06710.1"/>
    <property type="molecule type" value="Genomic_DNA"/>
</dbReference>
<name>A0A2M6R9G5_9BACT</name>
<dbReference type="GO" id="GO:0004222">
    <property type="term" value="F:metalloendopeptidase activity"/>
    <property type="evidence" value="ECO:0007669"/>
    <property type="project" value="InterPro"/>
</dbReference>
<dbReference type="AlphaFoldDB" id="A0A2M6R9G5"/>
<proteinExistence type="inferred from homology"/>
<dbReference type="Pfam" id="PF02130">
    <property type="entry name" value="YbeY"/>
    <property type="match status" value="1"/>
</dbReference>
<dbReference type="Proteomes" id="UP000231162">
    <property type="component" value="Unassembled WGS sequence"/>
</dbReference>
<dbReference type="InterPro" id="IPR002036">
    <property type="entry name" value="YbeY"/>
</dbReference>
<gene>
    <name evidence="8" type="primary">ybeY</name>
    <name evidence="8" type="ORF">COT79_03205</name>
</gene>